<protein>
    <recommendedName>
        <fullName evidence="4">Type II secretion system protein GspG C-terminal domain-containing protein</fullName>
    </recommendedName>
</protein>
<name>A0A1W1W3N0_9BACT</name>
<proteinExistence type="predicted"/>
<organism evidence="2 3">
    <name type="scientific">Hymenobacter roseosalivarius DSM 11622</name>
    <dbReference type="NCBI Taxonomy" id="645990"/>
    <lineage>
        <taxon>Bacteria</taxon>
        <taxon>Pseudomonadati</taxon>
        <taxon>Bacteroidota</taxon>
        <taxon>Cytophagia</taxon>
        <taxon>Cytophagales</taxon>
        <taxon>Hymenobacteraceae</taxon>
        <taxon>Hymenobacter</taxon>
    </lineage>
</organism>
<feature type="transmembrane region" description="Helical" evidence="1">
    <location>
        <begin position="20"/>
        <end position="38"/>
    </location>
</feature>
<sequence length="165" mass="18906">MLAIMLCLHTQASEPLLSGIQWFLSLFALVLYVLLWGFGSSEIAVMLRRFLGAAVVATFLSVSFMIPIYRWQNALTKRQADTVIQQVYAYQKQHGHYPESLEQLVPRHLDKIPSTAQGLLHTRSFTYTVSAAKEPLGHMFWLRYYSGALVDVTYNSKPRQWHAED</sequence>
<dbReference type="AlphaFoldDB" id="A0A1W1W3N0"/>
<keyword evidence="3" id="KW-1185">Reference proteome</keyword>
<evidence type="ECO:0000313" key="3">
    <source>
        <dbReference type="Proteomes" id="UP000192266"/>
    </source>
</evidence>
<accession>A0A1W1W3N0</accession>
<evidence type="ECO:0000256" key="1">
    <source>
        <dbReference type="SAM" id="Phobius"/>
    </source>
</evidence>
<evidence type="ECO:0000313" key="2">
    <source>
        <dbReference type="EMBL" id="SMC00232.1"/>
    </source>
</evidence>
<feature type="transmembrane region" description="Helical" evidence="1">
    <location>
        <begin position="50"/>
        <end position="69"/>
    </location>
</feature>
<evidence type="ECO:0008006" key="4">
    <source>
        <dbReference type="Google" id="ProtNLM"/>
    </source>
</evidence>
<keyword evidence="1" id="KW-1133">Transmembrane helix</keyword>
<dbReference type="EMBL" id="FWWW01000099">
    <property type="protein sequence ID" value="SMC00232.1"/>
    <property type="molecule type" value="Genomic_DNA"/>
</dbReference>
<keyword evidence="1" id="KW-0472">Membrane</keyword>
<dbReference type="Proteomes" id="UP000192266">
    <property type="component" value="Unassembled WGS sequence"/>
</dbReference>
<keyword evidence="1" id="KW-0812">Transmembrane</keyword>
<gene>
    <name evidence="2" type="ORF">SAMN00120144_1662</name>
</gene>
<reference evidence="2 3" key="1">
    <citation type="submission" date="2017-04" db="EMBL/GenBank/DDBJ databases">
        <authorList>
            <person name="Afonso C.L."/>
            <person name="Miller P.J."/>
            <person name="Scott M.A."/>
            <person name="Spackman E."/>
            <person name="Goraichik I."/>
            <person name="Dimitrov K.M."/>
            <person name="Suarez D.L."/>
            <person name="Swayne D.E."/>
        </authorList>
    </citation>
    <scope>NUCLEOTIDE SEQUENCE [LARGE SCALE GENOMIC DNA]</scope>
    <source>
        <strain evidence="2 3">DSM 11622</strain>
    </source>
</reference>